<feature type="transmembrane region" description="Helical" evidence="8">
    <location>
        <begin position="239"/>
        <end position="265"/>
    </location>
</feature>
<evidence type="ECO:0000256" key="5">
    <source>
        <dbReference type="ARBA" id="ARBA00022989"/>
    </source>
</evidence>
<evidence type="ECO:0000256" key="1">
    <source>
        <dbReference type="ARBA" id="ARBA00004651"/>
    </source>
</evidence>
<feature type="transmembrane region" description="Helical" evidence="8">
    <location>
        <begin position="131"/>
        <end position="159"/>
    </location>
</feature>
<evidence type="ECO:0000256" key="4">
    <source>
        <dbReference type="ARBA" id="ARBA00022840"/>
    </source>
</evidence>
<dbReference type="Gene3D" id="1.20.1560.10">
    <property type="entry name" value="ABC transporter type 1, transmembrane domain"/>
    <property type="match status" value="1"/>
</dbReference>
<dbReference type="InterPro" id="IPR036640">
    <property type="entry name" value="ABC1_TM_sf"/>
</dbReference>
<keyword evidence="3" id="KW-0547">Nucleotide-binding</keyword>
<feature type="compositionally biased region" description="Basic and acidic residues" evidence="7">
    <location>
        <begin position="544"/>
        <end position="553"/>
    </location>
</feature>
<dbReference type="Pfam" id="PF00664">
    <property type="entry name" value="ABC_membrane"/>
    <property type="match status" value="1"/>
</dbReference>
<feature type="transmembrane region" description="Helical" evidence="8">
    <location>
        <begin position="12"/>
        <end position="34"/>
    </location>
</feature>
<comment type="subcellular location">
    <subcellularLocation>
        <location evidence="1">Cell membrane</location>
        <topology evidence="1">Multi-pass membrane protein</topology>
    </subcellularLocation>
</comment>
<comment type="caution">
    <text evidence="11">The sequence shown here is derived from an EMBL/GenBank/DDBJ whole genome shotgun (WGS) entry which is preliminary data.</text>
</comment>
<dbReference type="InterPro" id="IPR027417">
    <property type="entry name" value="P-loop_NTPase"/>
</dbReference>
<evidence type="ECO:0000256" key="8">
    <source>
        <dbReference type="SAM" id="Phobius"/>
    </source>
</evidence>
<reference evidence="12" key="1">
    <citation type="journal article" date="2019" name="Int. J. Syst. Evol. Microbiol.">
        <title>The Global Catalogue of Microorganisms (GCM) 10K type strain sequencing project: providing services to taxonomists for standard genome sequencing and annotation.</title>
        <authorList>
            <consortium name="The Broad Institute Genomics Platform"/>
            <consortium name="The Broad Institute Genome Sequencing Center for Infectious Disease"/>
            <person name="Wu L."/>
            <person name="Ma J."/>
        </authorList>
    </citation>
    <scope>NUCLEOTIDE SEQUENCE [LARGE SCALE GENOMIC DNA]</scope>
    <source>
        <strain evidence="12">CCUG 60023</strain>
    </source>
</reference>
<dbReference type="PANTHER" id="PTHR43394:SF1">
    <property type="entry name" value="ATP-BINDING CASSETTE SUB-FAMILY B MEMBER 10, MITOCHONDRIAL"/>
    <property type="match status" value="1"/>
</dbReference>
<proteinExistence type="predicted"/>
<evidence type="ECO:0000256" key="3">
    <source>
        <dbReference type="ARBA" id="ARBA00022741"/>
    </source>
</evidence>
<dbReference type="PROSITE" id="PS50893">
    <property type="entry name" value="ABC_TRANSPORTER_2"/>
    <property type="match status" value="1"/>
</dbReference>
<evidence type="ECO:0000259" key="9">
    <source>
        <dbReference type="PROSITE" id="PS50893"/>
    </source>
</evidence>
<gene>
    <name evidence="11" type="ORF">ACFQ14_00635</name>
</gene>
<dbReference type="InterPro" id="IPR003439">
    <property type="entry name" value="ABC_transporter-like_ATP-bd"/>
</dbReference>
<evidence type="ECO:0000313" key="12">
    <source>
        <dbReference type="Proteomes" id="UP001597101"/>
    </source>
</evidence>
<feature type="region of interest" description="Disordered" evidence="7">
    <location>
        <begin position="537"/>
        <end position="588"/>
    </location>
</feature>
<keyword evidence="6 8" id="KW-0472">Membrane</keyword>
<dbReference type="SMART" id="SM00382">
    <property type="entry name" value="AAA"/>
    <property type="match status" value="1"/>
</dbReference>
<dbReference type="SUPFAM" id="SSF52540">
    <property type="entry name" value="P-loop containing nucleoside triphosphate hydrolases"/>
    <property type="match status" value="1"/>
</dbReference>
<dbReference type="InterPro" id="IPR003593">
    <property type="entry name" value="AAA+_ATPase"/>
</dbReference>
<feature type="domain" description="ABC transmembrane type-1" evidence="10">
    <location>
        <begin position="11"/>
        <end position="285"/>
    </location>
</feature>
<evidence type="ECO:0000256" key="2">
    <source>
        <dbReference type="ARBA" id="ARBA00022692"/>
    </source>
</evidence>
<dbReference type="PANTHER" id="PTHR43394">
    <property type="entry name" value="ATP-DEPENDENT PERMEASE MDL1, MITOCHONDRIAL"/>
    <property type="match status" value="1"/>
</dbReference>
<keyword evidence="12" id="KW-1185">Reference proteome</keyword>
<evidence type="ECO:0000259" key="10">
    <source>
        <dbReference type="PROSITE" id="PS50929"/>
    </source>
</evidence>
<dbReference type="PROSITE" id="PS50929">
    <property type="entry name" value="ABC_TM1F"/>
    <property type="match status" value="1"/>
</dbReference>
<evidence type="ECO:0000313" key="11">
    <source>
        <dbReference type="EMBL" id="MFD0914906.1"/>
    </source>
</evidence>
<protein>
    <submittedName>
        <fullName evidence="11">Type I secretion system permease/ATPase</fullName>
    </submittedName>
</protein>
<accession>A0ABW3FDM3</accession>
<dbReference type="InterPro" id="IPR011527">
    <property type="entry name" value="ABC1_TM_dom"/>
</dbReference>
<keyword evidence="2 8" id="KW-0812">Transmembrane</keyword>
<name>A0ABW3FDM3_9HYPH</name>
<feature type="domain" description="ABC transporter" evidence="9">
    <location>
        <begin position="316"/>
        <end position="554"/>
    </location>
</feature>
<feature type="transmembrane region" description="Helical" evidence="8">
    <location>
        <begin position="108"/>
        <end position="125"/>
    </location>
</feature>
<dbReference type="SUPFAM" id="SSF90123">
    <property type="entry name" value="ABC transporter transmembrane region"/>
    <property type="match status" value="1"/>
</dbReference>
<dbReference type="RefSeq" id="WP_377210763.1">
    <property type="nucleotide sequence ID" value="NZ_JBHTJV010000002.1"/>
</dbReference>
<feature type="transmembrane region" description="Helical" evidence="8">
    <location>
        <begin position="46"/>
        <end position="66"/>
    </location>
</feature>
<dbReference type="Proteomes" id="UP001597101">
    <property type="component" value="Unassembled WGS sequence"/>
</dbReference>
<dbReference type="Pfam" id="PF00005">
    <property type="entry name" value="ABC_tran"/>
    <property type="match status" value="1"/>
</dbReference>
<evidence type="ECO:0000256" key="6">
    <source>
        <dbReference type="ARBA" id="ARBA00023136"/>
    </source>
</evidence>
<organism evidence="11 12">
    <name type="scientific">Pseudahrensia aquimaris</name>
    <dbReference type="NCBI Taxonomy" id="744461"/>
    <lineage>
        <taxon>Bacteria</taxon>
        <taxon>Pseudomonadati</taxon>
        <taxon>Pseudomonadota</taxon>
        <taxon>Alphaproteobacteria</taxon>
        <taxon>Hyphomicrobiales</taxon>
        <taxon>Ahrensiaceae</taxon>
        <taxon>Pseudahrensia</taxon>
    </lineage>
</organism>
<dbReference type="EMBL" id="JBHTJV010000002">
    <property type="protein sequence ID" value="MFD0914906.1"/>
    <property type="molecule type" value="Genomic_DNA"/>
</dbReference>
<dbReference type="InterPro" id="IPR039421">
    <property type="entry name" value="Type_1_exporter"/>
</dbReference>
<dbReference type="Gene3D" id="3.40.50.300">
    <property type="entry name" value="P-loop containing nucleotide triphosphate hydrolases"/>
    <property type="match status" value="1"/>
</dbReference>
<keyword evidence="5 8" id="KW-1133">Transmembrane helix</keyword>
<sequence length="588" mass="64008">MSSGLLGNFKWLFVFSVAANVLLLAMPLHMIAIYDRVLVSRSTETLLYITLIALAALMLLGVTEAVRSMVAQRMSAKFVTDTAGKLFSGLIHASESTGRKSQIMRDFYSLRTFLSSRAMIGLFDLPFTPVFLALLFMLHIQLGVITLIGILMLAGLAWANRSLSLSDTEEATRSNSDAVGFSQALVTRAEDIRAMGLFPAFLQRWGGKMDSAMSFADQSSKVQAFFFGLSRTVRQGLQIIIMAWGAHLVLAGDLSGGVIFAASLISSRAFVPVEQVIGAWDRITHARASYKTLHEFIASQTEQKSAVVPQLTTGDVEFENVTYEVQSGSRTLPILKNVSFKLQSGHVLAIIGPTGAGKTTLAKLMAGALHPTSGSVRLDGFELALWPDERKGESIGYVPQDASLFPGSIAENISRYVAEPEEDEIITAARKANIHAQIVKLPEAYATEVGPGFHELSGGQQQQLAMARAFFASPRLLILDEPNAHLDQKAEDSLLRSLAQAQTEGISSIVVSQRRSILKVADYVLTLNEGQVVSFKENQGQWRARREDDRDAPATKTVPSPYTKPEVSFESLNAARPRSSGHVRVESG</sequence>
<evidence type="ECO:0000256" key="7">
    <source>
        <dbReference type="SAM" id="MobiDB-lite"/>
    </source>
</evidence>
<keyword evidence="4" id="KW-0067">ATP-binding</keyword>